<dbReference type="GO" id="GO:0016747">
    <property type="term" value="F:acyltransferase activity, transferring groups other than amino-acyl groups"/>
    <property type="evidence" value="ECO:0007669"/>
    <property type="project" value="InterPro"/>
</dbReference>
<evidence type="ECO:0000313" key="2">
    <source>
        <dbReference type="EMBL" id="TDL85835.1"/>
    </source>
</evidence>
<dbReference type="InterPro" id="IPR016181">
    <property type="entry name" value="Acyl_CoA_acyltransferase"/>
</dbReference>
<dbReference type="InterPro" id="IPR000182">
    <property type="entry name" value="GNAT_dom"/>
</dbReference>
<name>A0A4R6AQI1_9RHOB</name>
<evidence type="ECO:0000259" key="1">
    <source>
        <dbReference type="PROSITE" id="PS51186"/>
    </source>
</evidence>
<dbReference type="InterPro" id="IPR052564">
    <property type="entry name" value="N-acetyltrans/Recomb-assoc"/>
</dbReference>
<dbReference type="PROSITE" id="PS51186">
    <property type="entry name" value="GNAT"/>
    <property type="match status" value="1"/>
</dbReference>
<dbReference type="PANTHER" id="PTHR43451">
    <property type="entry name" value="ACETYLTRANSFERASE (GNAT) FAMILY PROTEIN"/>
    <property type="match status" value="1"/>
</dbReference>
<dbReference type="SUPFAM" id="SSF55729">
    <property type="entry name" value="Acyl-CoA N-acyltransferases (Nat)"/>
    <property type="match status" value="1"/>
</dbReference>
<dbReference type="AlphaFoldDB" id="A0A4R6AQI1"/>
<keyword evidence="3" id="KW-1185">Reference proteome</keyword>
<evidence type="ECO:0000313" key="3">
    <source>
        <dbReference type="Proteomes" id="UP000294562"/>
    </source>
</evidence>
<comment type="caution">
    <text evidence="2">The sequence shown here is derived from an EMBL/GenBank/DDBJ whole genome shotgun (WGS) entry which is preliminary data.</text>
</comment>
<organism evidence="2 3">
    <name type="scientific">Meridianimarinicoccus aquatilis</name>
    <dbReference type="NCBI Taxonomy" id="2552766"/>
    <lineage>
        <taxon>Bacteria</taxon>
        <taxon>Pseudomonadati</taxon>
        <taxon>Pseudomonadota</taxon>
        <taxon>Alphaproteobacteria</taxon>
        <taxon>Rhodobacterales</taxon>
        <taxon>Paracoccaceae</taxon>
        <taxon>Meridianimarinicoccus</taxon>
    </lineage>
</organism>
<dbReference type="Proteomes" id="UP000294562">
    <property type="component" value="Unassembled WGS sequence"/>
</dbReference>
<dbReference type="Gene3D" id="3.40.630.30">
    <property type="match status" value="1"/>
</dbReference>
<protein>
    <submittedName>
        <fullName evidence="2">GNAT family N-acetyltransferase</fullName>
    </submittedName>
</protein>
<proteinExistence type="predicted"/>
<dbReference type="CDD" id="cd04301">
    <property type="entry name" value="NAT_SF"/>
    <property type="match status" value="1"/>
</dbReference>
<accession>A0A4R6AQI1</accession>
<reference evidence="2 3" key="1">
    <citation type="submission" date="2019-03" db="EMBL/GenBank/DDBJ databases">
        <title>Rhodobacteraceae bacterium SM1902, a new member of the family Rhodobacteraceae isolated from Yantai.</title>
        <authorList>
            <person name="Sun Y."/>
        </authorList>
    </citation>
    <scope>NUCLEOTIDE SEQUENCE [LARGE SCALE GENOMIC DNA]</scope>
    <source>
        <strain evidence="2 3">SM1902</strain>
    </source>
</reference>
<keyword evidence="2" id="KW-0808">Transferase</keyword>
<dbReference type="PANTHER" id="PTHR43451:SF1">
    <property type="entry name" value="ACETYLTRANSFERASE"/>
    <property type="match status" value="1"/>
</dbReference>
<gene>
    <name evidence="2" type="ORF">E2L05_14595</name>
</gene>
<feature type="domain" description="N-acetyltransferase" evidence="1">
    <location>
        <begin position="39"/>
        <end position="192"/>
    </location>
</feature>
<sequence length="197" mass="21886">MNLLSQTRPAKKRQFAFIEASKLGQALFHVATGQPFTMTSIRPFKAQDADILQHVFYRAVQEGAVGAYSVAERAAWASAPNAPPNWAQRLGSEITLVAERDGQPAGFITLGRDGHVDLLFVLPEEMGSGIAAALHDRMLSEADQRDIPRLTTEASVIARRFLLKQGWRELTEQKIELGGVWLTNYRMEKRLTPRSVG</sequence>
<dbReference type="OrthoDB" id="9789081at2"/>
<dbReference type="EMBL" id="SMZO01000038">
    <property type="protein sequence ID" value="TDL85835.1"/>
    <property type="molecule type" value="Genomic_DNA"/>
</dbReference>
<dbReference type="Pfam" id="PF13673">
    <property type="entry name" value="Acetyltransf_10"/>
    <property type="match status" value="1"/>
</dbReference>